<dbReference type="InterPro" id="IPR010998">
    <property type="entry name" value="Integrase_recombinase_N"/>
</dbReference>
<comment type="caution">
    <text evidence="3">The sequence shown here is derived from an EMBL/GenBank/DDBJ whole genome shotgun (WGS) entry which is preliminary data.</text>
</comment>
<keyword evidence="4" id="KW-1185">Reference proteome</keyword>
<dbReference type="AlphaFoldDB" id="A0A9P7BV38"/>
<sequence>MMEKRIVSIETLLNNYKKLALKTKSLETHLRLEGESAPPQSNLPTHCRSEEHTSRQVITETHTSIRMDDSKETLSTNSTDVGTAKDRRLCSVSQQPTTKILESPSRSIRSSSGCLLSEMVEEGYVPEPTVEIDSEGASKTKEVPCTTSSSGDSTLAESILVADDPTNETPRPSHDHESQQVLPSRMDIINKARNQSGLMNETSVSYLQDTTRSKTAENYDHGWRRWQLWCTQQVPQVDPTEYNQTNVLNFLVAHQRFSVSHLNSFRSSIASVFRVLYPEHMPIANQEQIQAFFATKRRSEVHIPSTSQLETWDTDKMVLFLLSTWANSSLLSLYDLQLKTIALLCLATMARPRSDIGRLQHRGIIFTFQDCSTSSSSALTGVTIHFRKPKETQVKTSKFGVLQDTRLCPASTLHLFIQKTNHLRESLPVDHTLFLAYIDKPAQVSSIRPSTLSN</sequence>
<evidence type="ECO:0000256" key="2">
    <source>
        <dbReference type="SAM" id="MobiDB-lite"/>
    </source>
</evidence>
<dbReference type="SUPFAM" id="SSF47823">
    <property type="entry name" value="lambda integrase-like, N-terminal domain"/>
    <property type="match status" value="1"/>
</dbReference>
<dbReference type="Gene3D" id="1.10.150.130">
    <property type="match status" value="1"/>
</dbReference>
<feature type="region of interest" description="Disordered" evidence="2">
    <location>
        <begin position="133"/>
        <end position="155"/>
    </location>
</feature>
<proteinExistence type="predicted"/>
<keyword evidence="1" id="KW-0238">DNA-binding</keyword>
<organism evidence="3 4">
    <name type="scientific">Rhizopus oryzae</name>
    <name type="common">Mucormycosis agent</name>
    <name type="synonym">Rhizopus arrhizus var. delemar</name>
    <dbReference type="NCBI Taxonomy" id="64495"/>
    <lineage>
        <taxon>Eukaryota</taxon>
        <taxon>Fungi</taxon>
        <taxon>Fungi incertae sedis</taxon>
        <taxon>Mucoromycota</taxon>
        <taxon>Mucoromycotina</taxon>
        <taxon>Mucoromycetes</taxon>
        <taxon>Mucorales</taxon>
        <taxon>Mucorineae</taxon>
        <taxon>Rhizopodaceae</taxon>
        <taxon>Rhizopus</taxon>
    </lineage>
</organism>
<name>A0A9P7BV38_RHIOR</name>
<dbReference type="PANTHER" id="PTHR35617">
    <property type="entry name" value="PHAGE_INTEGRASE DOMAIN-CONTAINING PROTEIN"/>
    <property type="match status" value="1"/>
</dbReference>
<evidence type="ECO:0000256" key="1">
    <source>
        <dbReference type="ARBA" id="ARBA00023125"/>
    </source>
</evidence>
<feature type="region of interest" description="Disordered" evidence="2">
    <location>
        <begin position="164"/>
        <end position="183"/>
    </location>
</feature>
<feature type="region of interest" description="Disordered" evidence="2">
    <location>
        <begin position="33"/>
        <end position="63"/>
    </location>
</feature>
<evidence type="ECO:0000313" key="4">
    <source>
        <dbReference type="Proteomes" id="UP000716291"/>
    </source>
</evidence>
<dbReference type="Proteomes" id="UP000716291">
    <property type="component" value="Unassembled WGS sequence"/>
</dbReference>
<evidence type="ECO:0000313" key="3">
    <source>
        <dbReference type="EMBL" id="KAG1312799.1"/>
    </source>
</evidence>
<dbReference type="GO" id="GO:0003677">
    <property type="term" value="F:DNA binding"/>
    <property type="evidence" value="ECO:0007669"/>
    <property type="project" value="UniProtKB-KW"/>
</dbReference>
<reference evidence="3" key="1">
    <citation type="journal article" date="2020" name="Microb. Genom.">
        <title>Genetic diversity of clinical and environmental Mucorales isolates obtained from an investigation of mucormycosis cases among solid organ transplant recipients.</title>
        <authorList>
            <person name="Nguyen M.H."/>
            <person name="Kaul D."/>
            <person name="Muto C."/>
            <person name="Cheng S.J."/>
            <person name="Richter R.A."/>
            <person name="Bruno V.M."/>
            <person name="Liu G."/>
            <person name="Beyhan S."/>
            <person name="Sundermann A.J."/>
            <person name="Mounaud S."/>
            <person name="Pasculle A.W."/>
            <person name="Nierman W.C."/>
            <person name="Driscoll E."/>
            <person name="Cumbie R."/>
            <person name="Clancy C.J."/>
            <person name="Dupont C.L."/>
        </authorList>
    </citation>
    <scope>NUCLEOTIDE SEQUENCE</scope>
    <source>
        <strain evidence="3">GL11</strain>
    </source>
</reference>
<dbReference type="PANTHER" id="PTHR35617:SF3">
    <property type="entry name" value="CORE-BINDING (CB) DOMAIN-CONTAINING PROTEIN"/>
    <property type="match status" value="1"/>
</dbReference>
<accession>A0A9P7BV38</accession>
<gene>
    <name evidence="3" type="ORF">G6F64_002732</name>
</gene>
<protein>
    <submittedName>
        <fullName evidence="3">Uncharacterized protein</fullName>
    </submittedName>
</protein>
<feature type="compositionally biased region" description="Polar residues" evidence="2">
    <location>
        <begin position="145"/>
        <end position="155"/>
    </location>
</feature>
<dbReference type="EMBL" id="JAANQT010000246">
    <property type="protein sequence ID" value="KAG1312799.1"/>
    <property type="molecule type" value="Genomic_DNA"/>
</dbReference>